<dbReference type="PANTHER" id="PTHR43429">
    <property type="entry name" value="PYRIDINE NUCLEOTIDE-DISULFIDE OXIDOREDUCTASE DOMAIN-CONTAINING"/>
    <property type="match status" value="1"/>
</dbReference>
<evidence type="ECO:0000256" key="6">
    <source>
        <dbReference type="ARBA" id="ARBA00023097"/>
    </source>
</evidence>
<dbReference type="Gene3D" id="3.50.50.60">
    <property type="entry name" value="FAD/NAD(P)-binding domain"/>
    <property type="match status" value="2"/>
</dbReference>
<dbReference type="PRINTS" id="PR00469">
    <property type="entry name" value="PNDRDTASEII"/>
</dbReference>
<dbReference type="GO" id="GO:0016491">
    <property type="term" value="F:oxidoreductase activity"/>
    <property type="evidence" value="ECO:0007669"/>
    <property type="project" value="UniProtKB-KW"/>
</dbReference>
<feature type="domain" description="Pyridine nucleotide-disulphide oxidoreductase dimerisation" evidence="8">
    <location>
        <begin position="329"/>
        <end position="428"/>
    </location>
</feature>
<keyword evidence="7" id="KW-0676">Redox-active center</keyword>
<keyword evidence="3" id="KW-0285">Flavoprotein</keyword>
<evidence type="ECO:0000256" key="2">
    <source>
        <dbReference type="ARBA" id="ARBA00009130"/>
    </source>
</evidence>
<dbReference type="AlphaFoldDB" id="A0A1I5X6V6"/>
<dbReference type="InterPro" id="IPR023753">
    <property type="entry name" value="FAD/NAD-binding_dom"/>
</dbReference>
<keyword evidence="5" id="KW-0560">Oxidoreductase</keyword>
<protein>
    <submittedName>
        <fullName evidence="10">NADPH-dependent 2,4-dienoyl-CoA reductase, sulfur reductase</fullName>
    </submittedName>
</protein>
<evidence type="ECO:0000256" key="1">
    <source>
        <dbReference type="ARBA" id="ARBA00001974"/>
    </source>
</evidence>
<name>A0A1I5X6V6_9LACT</name>
<feature type="domain" description="FAD/NAD(P)-binding" evidence="9">
    <location>
        <begin position="1"/>
        <end position="302"/>
    </location>
</feature>
<dbReference type="InterPro" id="IPR036188">
    <property type="entry name" value="FAD/NAD-bd_sf"/>
</dbReference>
<comment type="similarity">
    <text evidence="2">Belongs to the class-III pyridine nucleotide-disulfide oxidoreductase family.</text>
</comment>
<dbReference type="InterPro" id="IPR016156">
    <property type="entry name" value="FAD/NAD-linked_Rdtase_dimer_sf"/>
</dbReference>
<evidence type="ECO:0000259" key="8">
    <source>
        <dbReference type="Pfam" id="PF02852"/>
    </source>
</evidence>
<evidence type="ECO:0000256" key="5">
    <source>
        <dbReference type="ARBA" id="ARBA00023002"/>
    </source>
</evidence>
<evidence type="ECO:0000256" key="7">
    <source>
        <dbReference type="ARBA" id="ARBA00023284"/>
    </source>
</evidence>
<evidence type="ECO:0000313" key="11">
    <source>
        <dbReference type="Proteomes" id="UP000199136"/>
    </source>
</evidence>
<evidence type="ECO:0000256" key="3">
    <source>
        <dbReference type="ARBA" id="ARBA00022630"/>
    </source>
</evidence>
<organism evidence="10 11">
    <name type="scientific">Desemzia incerta</name>
    <dbReference type="NCBI Taxonomy" id="82801"/>
    <lineage>
        <taxon>Bacteria</taxon>
        <taxon>Bacillati</taxon>
        <taxon>Bacillota</taxon>
        <taxon>Bacilli</taxon>
        <taxon>Lactobacillales</taxon>
        <taxon>Carnobacteriaceae</taxon>
        <taxon>Desemzia</taxon>
    </lineage>
</organism>
<dbReference type="STRING" id="82801.SAMN04488506_1222"/>
<dbReference type="InterPro" id="IPR004099">
    <property type="entry name" value="Pyr_nucl-diS_OxRdtase_dimer"/>
</dbReference>
<evidence type="ECO:0000259" key="9">
    <source>
        <dbReference type="Pfam" id="PF07992"/>
    </source>
</evidence>
<dbReference type="PANTHER" id="PTHR43429:SF1">
    <property type="entry name" value="NAD(P)H SULFUR OXIDOREDUCTASE (COA-DEPENDENT)"/>
    <property type="match status" value="1"/>
</dbReference>
<dbReference type="EMBL" id="FOXW01000004">
    <property type="protein sequence ID" value="SFQ27556.1"/>
    <property type="molecule type" value="Genomic_DNA"/>
</dbReference>
<dbReference type="Proteomes" id="UP000199136">
    <property type="component" value="Unassembled WGS sequence"/>
</dbReference>
<evidence type="ECO:0000313" key="10">
    <source>
        <dbReference type="EMBL" id="SFQ27556.1"/>
    </source>
</evidence>
<keyword evidence="4" id="KW-0274">FAD</keyword>
<dbReference type="Pfam" id="PF02852">
    <property type="entry name" value="Pyr_redox_dim"/>
    <property type="match status" value="1"/>
</dbReference>
<dbReference type="OrthoDB" id="9802028at2"/>
<evidence type="ECO:0000256" key="4">
    <source>
        <dbReference type="ARBA" id="ARBA00022827"/>
    </source>
</evidence>
<sequence>MKVAIIGASFAGVTAALEVRKHHPNAEISLLEKQPQLGYIPNGLHLYLDKKIDSLSQAYFIKEADLEQRRIKILLESTVEKVDTANHQLTYRHDNEAITLEYDKLIIATGSSQLSHKIEGSDSDRVLKYKRLKGAEDALETLQASQHVTIIGGGQIGVEAADLLTKNGKQVALVENMDYVLFKYFDKDMIQPIQEEMQEAGVALYMNQTVSSIKEAGDKLEIQLGSGSIESDTAILAVNVRPDLSFLDGQIDLHMDHTIAVDEYLRTSHPDVLAVGDCIQLPSCMGEEAMYIPLVNNAVRTGIVAAANLVKPAQTFNGSLRTIGTSAFGYHIASTGMTESDSLFSDYPIGVKRQIVPANSLPFAEEVLIKYVYNEETRELLGAQLVSKADVLEKINTLALAIQTNQTLEDLSQKEFFFHPTFTNTIETTNLVAWPHIRRDTDES</sequence>
<dbReference type="Pfam" id="PF07992">
    <property type="entry name" value="Pyr_redox_2"/>
    <property type="match status" value="1"/>
</dbReference>
<keyword evidence="11" id="KW-1185">Reference proteome</keyword>
<keyword evidence="6" id="KW-0558">Oxidation</keyword>
<dbReference type="SUPFAM" id="SSF55424">
    <property type="entry name" value="FAD/NAD-linked reductases, dimerisation (C-terminal) domain"/>
    <property type="match status" value="1"/>
</dbReference>
<dbReference type="PRINTS" id="PR00368">
    <property type="entry name" value="FADPNR"/>
</dbReference>
<accession>A0A1I5X6V6</accession>
<dbReference type="SUPFAM" id="SSF51905">
    <property type="entry name" value="FAD/NAD(P)-binding domain"/>
    <property type="match status" value="1"/>
</dbReference>
<reference evidence="10 11" key="1">
    <citation type="submission" date="2016-10" db="EMBL/GenBank/DDBJ databases">
        <authorList>
            <person name="de Groot N.N."/>
        </authorList>
    </citation>
    <scope>NUCLEOTIDE SEQUENCE [LARGE SCALE GENOMIC DNA]</scope>
    <source>
        <strain evidence="10 11">DSM 20581</strain>
    </source>
</reference>
<gene>
    <name evidence="10" type="ORF">SAMN04488506_1222</name>
</gene>
<dbReference type="RefSeq" id="WP_092480275.1">
    <property type="nucleotide sequence ID" value="NZ_FOXW01000004.1"/>
</dbReference>
<proteinExistence type="inferred from homology"/>
<dbReference type="InterPro" id="IPR050260">
    <property type="entry name" value="FAD-bd_OxRdtase"/>
</dbReference>
<comment type="cofactor">
    <cofactor evidence="1">
        <name>FAD</name>
        <dbReference type="ChEBI" id="CHEBI:57692"/>
    </cofactor>
</comment>
<dbReference type="Gene3D" id="3.30.390.30">
    <property type="match status" value="1"/>
</dbReference>